<feature type="compositionally biased region" description="Low complexity" evidence="4">
    <location>
        <begin position="112"/>
        <end position="124"/>
    </location>
</feature>
<keyword evidence="6" id="KW-1185">Reference proteome</keyword>
<name>A0A2D3V9U4_9PEZI</name>
<accession>A0A2D3V9U4</accession>
<evidence type="ECO:0000256" key="1">
    <source>
        <dbReference type="ARBA" id="ARBA00006640"/>
    </source>
</evidence>
<evidence type="ECO:0000313" key="5">
    <source>
        <dbReference type="EMBL" id="CZT19394.1"/>
    </source>
</evidence>
<feature type="compositionally biased region" description="Low complexity" evidence="4">
    <location>
        <begin position="18"/>
        <end position="40"/>
    </location>
</feature>
<evidence type="ECO:0008006" key="7">
    <source>
        <dbReference type="Google" id="ProtNLM"/>
    </source>
</evidence>
<proteinExistence type="inferred from homology"/>
<dbReference type="GO" id="GO:0003735">
    <property type="term" value="F:structural constituent of ribosome"/>
    <property type="evidence" value="ECO:0007669"/>
    <property type="project" value="InterPro"/>
</dbReference>
<dbReference type="GO" id="GO:0070124">
    <property type="term" value="P:mitochondrial translational initiation"/>
    <property type="evidence" value="ECO:0007669"/>
    <property type="project" value="TreeGrafter"/>
</dbReference>
<feature type="compositionally biased region" description="Polar residues" evidence="4">
    <location>
        <begin position="93"/>
        <end position="104"/>
    </location>
</feature>
<dbReference type="OrthoDB" id="2501249at2759"/>
<dbReference type="PANTHER" id="PTHR41237:SF1">
    <property type="entry name" value="SMALL RIBOSOMAL SUBUNIT PROTEIN BS21M"/>
    <property type="match status" value="1"/>
</dbReference>
<dbReference type="STRING" id="112498.A0A2D3V9U4"/>
<gene>
    <name evidence="5" type="ORF">RCC_05243</name>
</gene>
<keyword evidence="2" id="KW-0689">Ribosomal protein</keyword>
<comment type="similarity">
    <text evidence="1">Belongs to the bacterial ribosomal protein bS21 family.</text>
</comment>
<evidence type="ECO:0000313" key="6">
    <source>
        <dbReference type="Proteomes" id="UP000225277"/>
    </source>
</evidence>
<feature type="compositionally biased region" description="Low complexity" evidence="4">
    <location>
        <begin position="54"/>
        <end position="65"/>
    </location>
</feature>
<dbReference type="InterPro" id="IPR001911">
    <property type="entry name" value="Ribosomal_bS21"/>
</dbReference>
<evidence type="ECO:0000256" key="2">
    <source>
        <dbReference type="ARBA" id="ARBA00022980"/>
    </source>
</evidence>
<dbReference type="EMBL" id="FJUY01000007">
    <property type="protein sequence ID" value="CZT19394.1"/>
    <property type="molecule type" value="Genomic_DNA"/>
</dbReference>
<dbReference type="GeneID" id="35600408"/>
<feature type="region of interest" description="Disordered" evidence="4">
    <location>
        <begin position="15"/>
        <end position="156"/>
    </location>
</feature>
<reference evidence="5 6" key="1">
    <citation type="submission" date="2016-03" db="EMBL/GenBank/DDBJ databases">
        <authorList>
            <person name="Ploux O."/>
        </authorList>
    </citation>
    <scope>NUCLEOTIDE SEQUENCE [LARGE SCALE GENOMIC DNA]</scope>
    <source>
        <strain evidence="5 6">URUG2</strain>
    </source>
</reference>
<dbReference type="InterPro" id="IPR052837">
    <property type="entry name" value="Mitoribosomal_bS21"/>
</dbReference>
<dbReference type="RefSeq" id="XP_023626284.1">
    <property type="nucleotide sequence ID" value="XM_023770516.1"/>
</dbReference>
<organism evidence="5 6">
    <name type="scientific">Ramularia collo-cygni</name>
    <dbReference type="NCBI Taxonomy" id="112498"/>
    <lineage>
        <taxon>Eukaryota</taxon>
        <taxon>Fungi</taxon>
        <taxon>Dikarya</taxon>
        <taxon>Ascomycota</taxon>
        <taxon>Pezizomycotina</taxon>
        <taxon>Dothideomycetes</taxon>
        <taxon>Dothideomycetidae</taxon>
        <taxon>Mycosphaerellales</taxon>
        <taxon>Mycosphaerellaceae</taxon>
        <taxon>Ramularia</taxon>
    </lineage>
</organism>
<dbReference type="Proteomes" id="UP000225277">
    <property type="component" value="Unassembled WGS sequence"/>
</dbReference>
<sequence>MEASVRLLASGMRGLRVSSSSRISTSTSTSTARAFTTTTSLHASDYSPTPTPPSSRSTISSSISTVLDESLDLKKGQHATRQSRFPGKHPAPATTQSSISNFARTLTAPGRSSKSQSPSTNPSSAALDIDAWFNNPSDSPPPSGVSPESELPTVKLNPTVGRTIKVDMNRGMDVGRAFRTLEMSCARNSVRKDFMRQRFHERPGLKRKRLKGERWRRNFKAGFKETVALVVRMKRQGW</sequence>
<dbReference type="Pfam" id="PF01165">
    <property type="entry name" value="Ribosomal_S21"/>
    <property type="match status" value="1"/>
</dbReference>
<dbReference type="AlphaFoldDB" id="A0A2D3V9U4"/>
<dbReference type="PANTHER" id="PTHR41237">
    <property type="entry name" value="37S RIBOSOMAL PROTEIN MRP21, MITOCHONDRIAL"/>
    <property type="match status" value="1"/>
</dbReference>
<keyword evidence="3" id="KW-0687">Ribonucleoprotein</keyword>
<protein>
    <recommendedName>
        <fullName evidence="7">Ribosomal protein S21</fullName>
    </recommendedName>
</protein>
<evidence type="ECO:0000256" key="4">
    <source>
        <dbReference type="SAM" id="MobiDB-lite"/>
    </source>
</evidence>
<evidence type="ECO:0000256" key="3">
    <source>
        <dbReference type="ARBA" id="ARBA00023274"/>
    </source>
</evidence>
<dbReference type="GO" id="GO:0005763">
    <property type="term" value="C:mitochondrial small ribosomal subunit"/>
    <property type="evidence" value="ECO:0007669"/>
    <property type="project" value="TreeGrafter"/>
</dbReference>